<gene>
    <name evidence="1" type="ORF">RM538_08170</name>
</gene>
<organism evidence="1 2">
    <name type="scientific">Patiriisocius hiemis</name>
    <dbReference type="NCBI Taxonomy" id="3075604"/>
    <lineage>
        <taxon>Bacteria</taxon>
        <taxon>Pseudomonadati</taxon>
        <taxon>Bacteroidota</taxon>
        <taxon>Flavobacteriia</taxon>
        <taxon>Flavobacteriales</taxon>
        <taxon>Flavobacteriaceae</taxon>
        <taxon>Patiriisocius</taxon>
    </lineage>
</organism>
<sequence>MTRLSKISYLFYALFAILLISCNSKKEEKTHNFTTLFEESKGLQTSKYHEIVSFYSKLSDSYNSVKMYELDKTDSGEPLHLITFNPNRTFESEFSGDRDKNILLINNGIHPGESDGIDASMMLIRDLANGQIKAPENTIVAVIPVYNIGGALNRNSTTRTNQNGPEEHGFRGNARNYDLNRDFIKADTKNARAFAKIFNRLKPDLFIDNHVSNGADYQYVLTHLFTQHNKLNGALGNYLHTSLMPSLEDSLQQKNWDITPYVNVFNRTPEKGFSQFMDSPRYSTGYTTLYNTLGMMVETHMLKPYKNRVEGTYELMKSFINIADKDAEVIKELRKNAQTNYKVGNYYPISWGIDSTQTTTLQFKGYEAEMIPSKVTNNDRLKYNRDKPFTKDVTYYNYFKPTDSIQIPSQYIIPEGYWNIVDLLKLNGITCDRVQKDTIITAEVYRIKEYKTFSNAYEGHYPHYNTRIEKTVEEVAVKKYDYVVNTQQRGVRYLLETLEPTAPDSFFNWNFFDTILQQKEGFSPYVWEDKAEEFLNNNPAIKAEFEEKKQNDVNFAKNWFAQLDWIHKKSPNYEKAHLRYPIIRVGS</sequence>
<dbReference type="CDD" id="cd06241">
    <property type="entry name" value="M14-like"/>
    <property type="match status" value="1"/>
</dbReference>
<accession>A0ABU2YDX4</accession>
<name>A0ABU2YDX4_9FLAO</name>
<dbReference type="EMBL" id="JAVRHZ010000004">
    <property type="protein sequence ID" value="MDT0555975.1"/>
    <property type="molecule type" value="Genomic_DNA"/>
</dbReference>
<evidence type="ECO:0000313" key="2">
    <source>
        <dbReference type="Proteomes" id="UP001254488"/>
    </source>
</evidence>
<comment type="caution">
    <text evidence="1">The sequence shown here is derived from an EMBL/GenBank/DDBJ whole genome shotgun (WGS) entry which is preliminary data.</text>
</comment>
<dbReference type="Proteomes" id="UP001254488">
    <property type="component" value="Unassembled WGS sequence"/>
</dbReference>
<dbReference type="Gene3D" id="3.40.630.10">
    <property type="entry name" value="Zn peptidases"/>
    <property type="match status" value="1"/>
</dbReference>
<proteinExistence type="predicted"/>
<evidence type="ECO:0000313" key="1">
    <source>
        <dbReference type="EMBL" id="MDT0555975.1"/>
    </source>
</evidence>
<dbReference type="SUPFAM" id="SSF53187">
    <property type="entry name" value="Zn-dependent exopeptidases"/>
    <property type="match status" value="1"/>
</dbReference>
<dbReference type="PROSITE" id="PS51257">
    <property type="entry name" value="PROKAR_LIPOPROTEIN"/>
    <property type="match status" value="1"/>
</dbReference>
<reference evidence="1 2" key="1">
    <citation type="submission" date="2023-09" db="EMBL/GenBank/DDBJ databases">
        <authorList>
            <person name="Rey-Velasco X."/>
        </authorList>
    </citation>
    <scope>NUCLEOTIDE SEQUENCE [LARGE SCALE GENOMIC DNA]</scope>
    <source>
        <strain evidence="1 2">W242</strain>
    </source>
</reference>
<keyword evidence="2" id="KW-1185">Reference proteome</keyword>
<dbReference type="RefSeq" id="WP_311332930.1">
    <property type="nucleotide sequence ID" value="NZ_JAVRHZ010000004.1"/>
</dbReference>
<protein>
    <submittedName>
        <fullName evidence="1">M14 family metallopeptidase</fullName>
    </submittedName>
</protein>